<evidence type="ECO:0000313" key="5">
    <source>
        <dbReference type="Proteomes" id="UP000095544"/>
    </source>
</evidence>
<reference evidence="4 5" key="1">
    <citation type="submission" date="2015-09" db="EMBL/GenBank/DDBJ databases">
        <authorList>
            <consortium name="Pathogen Informatics"/>
        </authorList>
    </citation>
    <scope>NUCLEOTIDE SEQUENCE [LARGE SCALE GENOMIC DNA]</scope>
    <source>
        <strain evidence="4 5">2789STDY5834876</strain>
    </source>
</reference>
<dbReference type="PROSITE" id="PS50893">
    <property type="entry name" value="ABC_TRANSPORTER_2"/>
    <property type="match status" value="2"/>
</dbReference>
<keyword evidence="2 4" id="KW-0067">ATP-binding</keyword>
<dbReference type="GO" id="GO:0016887">
    <property type="term" value="F:ATP hydrolysis activity"/>
    <property type="evidence" value="ECO:0007669"/>
    <property type="project" value="InterPro"/>
</dbReference>
<dbReference type="SMART" id="SM00382">
    <property type="entry name" value="AAA"/>
    <property type="match status" value="2"/>
</dbReference>
<evidence type="ECO:0000259" key="3">
    <source>
        <dbReference type="PROSITE" id="PS50893"/>
    </source>
</evidence>
<dbReference type="GO" id="GO:0005524">
    <property type="term" value="F:ATP binding"/>
    <property type="evidence" value="ECO:0007669"/>
    <property type="project" value="UniProtKB-KW"/>
</dbReference>
<gene>
    <name evidence="4" type="primary">yheS_1</name>
    <name evidence="4" type="ORF">ERS852491_01239</name>
</gene>
<dbReference type="InterPro" id="IPR027417">
    <property type="entry name" value="P-loop_NTPase"/>
</dbReference>
<dbReference type="Pfam" id="PF00005">
    <property type="entry name" value="ABC_tran"/>
    <property type="match status" value="2"/>
</dbReference>
<keyword evidence="1" id="KW-0547">Nucleotide-binding</keyword>
<dbReference type="InterPro" id="IPR017871">
    <property type="entry name" value="ABC_transporter-like_CS"/>
</dbReference>
<dbReference type="PROSITE" id="PS00211">
    <property type="entry name" value="ABC_TRANSPORTER_1"/>
    <property type="match status" value="2"/>
</dbReference>
<dbReference type="PANTHER" id="PTHR42855:SF2">
    <property type="entry name" value="DRUG RESISTANCE ABC TRANSPORTER,ATP-BINDING PROTEIN"/>
    <property type="match status" value="1"/>
</dbReference>
<dbReference type="InterPro" id="IPR051309">
    <property type="entry name" value="ABCF_ATPase"/>
</dbReference>
<dbReference type="FunFam" id="3.40.50.300:FF:000011">
    <property type="entry name" value="Putative ABC transporter ATP-binding component"/>
    <property type="match status" value="1"/>
</dbReference>
<dbReference type="Pfam" id="PF12848">
    <property type="entry name" value="ABC_tran_Xtn"/>
    <property type="match status" value="1"/>
</dbReference>
<evidence type="ECO:0000256" key="2">
    <source>
        <dbReference type="ARBA" id="ARBA00022840"/>
    </source>
</evidence>
<dbReference type="PANTHER" id="PTHR42855">
    <property type="entry name" value="ABC TRANSPORTER ATP-BINDING SUBUNIT"/>
    <property type="match status" value="1"/>
</dbReference>
<evidence type="ECO:0000256" key="1">
    <source>
        <dbReference type="ARBA" id="ARBA00022741"/>
    </source>
</evidence>
<organism evidence="4 5">
    <name type="scientific">Faecalicatena contorta</name>
    <dbReference type="NCBI Taxonomy" id="39482"/>
    <lineage>
        <taxon>Bacteria</taxon>
        <taxon>Bacillati</taxon>
        <taxon>Bacillota</taxon>
        <taxon>Clostridia</taxon>
        <taxon>Lachnospirales</taxon>
        <taxon>Lachnospiraceae</taxon>
        <taxon>Faecalicatena</taxon>
    </lineage>
</organism>
<dbReference type="CDD" id="cd03221">
    <property type="entry name" value="ABCF_EF-3"/>
    <property type="match status" value="2"/>
</dbReference>
<dbReference type="SUPFAM" id="SSF52540">
    <property type="entry name" value="P-loop containing nucleoside triphosphate hydrolases"/>
    <property type="match status" value="2"/>
</dbReference>
<dbReference type="Proteomes" id="UP000095544">
    <property type="component" value="Unassembled WGS sequence"/>
</dbReference>
<name>A0A174C8P2_9FIRM</name>
<feature type="domain" description="ABC transporter" evidence="3">
    <location>
        <begin position="358"/>
        <end position="550"/>
    </location>
</feature>
<evidence type="ECO:0000313" key="4">
    <source>
        <dbReference type="EMBL" id="CUO08250.1"/>
    </source>
</evidence>
<dbReference type="STRING" id="39482.ERS852491_01239"/>
<accession>A0A174C8P2</accession>
<dbReference type="InterPro" id="IPR032781">
    <property type="entry name" value="ABC_tran_Xtn"/>
</dbReference>
<dbReference type="EMBL" id="CYZU01000008">
    <property type="protein sequence ID" value="CUO08250.1"/>
    <property type="molecule type" value="Genomic_DNA"/>
</dbReference>
<dbReference type="Gene3D" id="3.40.50.300">
    <property type="entry name" value="P-loop containing nucleotide triphosphate hydrolases"/>
    <property type="match status" value="2"/>
</dbReference>
<dbReference type="InterPro" id="IPR003593">
    <property type="entry name" value="AAA+_ATPase"/>
</dbReference>
<proteinExistence type="predicted"/>
<dbReference type="AlphaFoldDB" id="A0A174C8P2"/>
<sequence>MFCPWPFVFELLCQRQKADTLMYLCFLPFSFAQNIQERLINMSLLEIDGLTHSFGENVLYKNAGFTLNKGEHIGIVGQNGTGKSTLIKICTEQIIPDSGRIVWQPNTTVGYLDQYAEIDHSLTMKEFLKSAFSKLFDMETQAMELYEKAADGDMKSLELAAYYQEQLEAHDFYSIDTAIERVANGLGLLAIGLDRSIAEMSGGQRAKVILAKLLLEKPDVLLLDEPTNFLDKDHVTWLAEYLSALENAFLVVSHDYGFLDKIANRICDIDNDTITKYYGTYSEFLRKKTLLREDYVRQYAAQQKEIKKTEEFIRKNIAGRKAKMARGRQKQLDRMEKMEALDQKEIIPYFHFPVLPLTNTEHLLVKHLAVGYHYPVLSNIEFSIKGGQKVVITGFNGIGKSTLLKTLIGEIPSMQGHFKFSDQVTIGYFEQDLEWQEPELTPIQIVANAYPNMVTKDVRKHLARCGISSKHAMQAIGTLSGGEQAKVKMCLLTLTPCNFLIMDEPTNHLDVQAKEALKTALSTFAGTVLLVSHEEAFYRDWTQRIINIEKK</sequence>
<dbReference type="InterPro" id="IPR003439">
    <property type="entry name" value="ABC_transporter-like_ATP-bd"/>
</dbReference>
<feature type="domain" description="ABC transporter" evidence="3">
    <location>
        <begin position="45"/>
        <end position="296"/>
    </location>
</feature>
<protein>
    <submittedName>
        <fullName evidence="4">Uncharacterized ABC transporter ATP-binding protein YheS</fullName>
    </submittedName>
</protein>